<dbReference type="AlphaFoldDB" id="A0AA36F749"/>
<reference evidence="1" key="1">
    <citation type="submission" date="2023-08" db="EMBL/GenBank/DDBJ databases">
        <authorList>
            <person name="Alioto T."/>
            <person name="Alioto T."/>
            <person name="Gomez Garrido J."/>
        </authorList>
    </citation>
    <scope>NUCLEOTIDE SEQUENCE</scope>
</reference>
<dbReference type="EMBL" id="OX597821">
    <property type="protein sequence ID" value="CAI9726799.1"/>
    <property type="molecule type" value="Genomic_DNA"/>
</dbReference>
<proteinExistence type="predicted"/>
<protein>
    <submittedName>
        <fullName evidence="1">Uncharacterized protein</fullName>
    </submittedName>
</protein>
<evidence type="ECO:0000313" key="1">
    <source>
        <dbReference type="EMBL" id="CAI9726799.1"/>
    </source>
</evidence>
<gene>
    <name evidence="1" type="ORF">OCTVUL_1B000261</name>
</gene>
<sequence length="174" mass="19714">MDSKGNESKVLLDEKWKCDAALVVTSSEEAEELLDRFSTLCKAFGLAISIKKMEDFTVKPPTVSVRSAVSKQLHSSRNSSFLLQAVTTGKHHNCTTSGTFLREENFCHKIKTNDYLNCQHSTWLLRRKMILKILHITGGTVRQPMDENLEVGSQENRDANLTSNFFVDHLKIRV</sequence>
<accession>A0AA36F749</accession>
<organism evidence="1 2">
    <name type="scientific">Octopus vulgaris</name>
    <name type="common">Common octopus</name>
    <dbReference type="NCBI Taxonomy" id="6645"/>
    <lineage>
        <taxon>Eukaryota</taxon>
        <taxon>Metazoa</taxon>
        <taxon>Spiralia</taxon>
        <taxon>Lophotrochozoa</taxon>
        <taxon>Mollusca</taxon>
        <taxon>Cephalopoda</taxon>
        <taxon>Coleoidea</taxon>
        <taxon>Octopodiformes</taxon>
        <taxon>Octopoda</taxon>
        <taxon>Incirrata</taxon>
        <taxon>Octopodidae</taxon>
        <taxon>Octopus</taxon>
    </lineage>
</organism>
<name>A0AA36F749_OCTVU</name>
<evidence type="ECO:0000313" key="2">
    <source>
        <dbReference type="Proteomes" id="UP001162480"/>
    </source>
</evidence>
<keyword evidence="2" id="KW-1185">Reference proteome</keyword>
<dbReference type="Proteomes" id="UP001162480">
    <property type="component" value="Chromosome 8"/>
</dbReference>